<name>A0A853A2Z8_9ACTN</name>
<accession>A0A853A2Z8</accession>
<dbReference type="Pfam" id="PF11716">
    <property type="entry name" value="MDMPI_N"/>
    <property type="match status" value="1"/>
</dbReference>
<proteinExistence type="predicted"/>
<dbReference type="InterPro" id="IPR034660">
    <property type="entry name" value="DinB/YfiT-like"/>
</dbReference>
<dbReference type="EMBL" id="JACBZD010000001">
    <property type="protein sequence ID" value="NYI07244.1"/>
    <property type="molecule type" value="Genomic_DNA"/>
</dbReference>
<protein>
    <submittedName>
        <fullName evidence="3">Uncharacterized protein (TIGR03083 family)</fullName>
    </submittedName>
</protein>
<dbReference type="RefSeq" id="WP_179815692.1">
    <property type="nucleotide sequence ID" value="NZ_JACBZD010000001.1"/>
</dbReference>
<comment type="caution">
    <text evidence="3">The sequence shown here is derived from an EMBL/GenBank/DDBJ whole genome shotgun (WGS) entry which is preliminary data.</text>
</comment>
<feature type="region of interest" description="Disordered" evidence="1">
    <location>
        <begin position="224"/>
        <end position="267"/>
    </location>
</feature>
<dbReference type="Gene3D" id="1.20.120.450">
    <property type="entry name" value="dinb family like domain"/>
    <property type="match status" value="1"/>
</dbReference>
<evidence type="ECO:0000313" key="4">
    <source>
        <dbReference type="Proteomes" id="UP000567795"/>
    </source>
</evidence>
<feature type="region of interest" description="Disordered" evidence="1">
    <location>
        <begin position="1"/>
        <end position="27"/>
    </location>
</feature>
<organism evidence="3 4">
    <name type="scientific">Allostreptomyces psammosilenae</name>
    <dbReference type="NCBI Taxonomy" id="1892865"/>
    <lineage>
        <taxon>Bacteria</taxon>
        <taxon>Bacillati</taxon>
        <taxon>Actinomycetota</taxon>
        <taxon>Actinomycetes</taxon>
        <taxon>Kitasatosporales</taxon>
        <taxon>Streptomycetaceae</taxon>
        <taxon>Allostreptomyces</taxon>
    </lineage>
</organism>
<dbReference type="GO" id="GO:0046872">
    <property type="term" value="F:metal ion binding"/>
    <property type="evidence" value="ECO:0007669"/>
    <property type="project" value="InterPro"/>
</dbReference>
<dbReference type="AlphaFoldDB" id="A0A853A2Z8"/>
<dbReference type="Proteomes" id="UP000567795">
    <property type="component" value="Unassembled WGS sequence"/>
</dbReference>
<gene>
    <name evidence="3" type="ORF">FHU37_004187</name>
</gene>
<feature type="compositionally biased region" description="Low complexity" evidence="1">
    <location>
        <begin position="247"/>
        <end position="267"/>
    </location>
</feature>
<evidence type="ECO:0000259" key="2">
    <source>
        <dbReference type="Pfam" id="PF11716"/>
    </source>
</evidence>
<dbReference type="SUPFAM" id="SSF109854">
    <property type="entry name" value="DinB/YfiT-like putative metalloenzymes"/>
    <property type="match status" value="1"/>
</dbReference>
<dbReference type="InterPro" id="IPR017517">
    <property type="entry name" value="Maleyloyr_isom"/>
</dbReference>
<feature type="domain" description="Mycothiol-dependent maleylpyruvate isomerase metal-binding" evidence="2">
    <location>
        <begin position="51"/>
        <end position="181"/>
    </location>
</feature>
<sequence>MTPGTGTAPDRAPGTAPGAAPGTGFAAGPLPEGLHAYHGADHWPASADWLRDELDRYLAAADGPDLGGLPTPCPPWTVRDLTAHLAETFRRFADLLERSRAGRLAAPFAPGELSAENLRAVAAFAGDATAARRALRRQATRFLDLARTPDELMAHQYGPIPVGLQVMFGLSELALHGDDLARATGSRYRPPTPVVEALASMRRTVFGLAAATSSAATSSAVTSSASSAGAGDADEDAGGDPWDLLLGATGRPPAGAAAGVPATGAVG</sequence>
<reference evidence="3 4" key="1">
    <citation type="submission" date="2020-07" db="EMBL/GenBank/DDBJ databases">
        <title>Sequencing the genomes of 1000 actinobacteria strains.</title>
        <authorList>
            <person name="Klenk H.-P."/>
        </authorList>
    </citation>
    <scope>NUCLEOTIDE SEQUENCE [LARGE SCALE GENOMIC DNA]</scope>
    <source>
        <strain evidence="3 4">DSM 42178</strain>
    </source>
</reference>
<dbReference type="NCBIfam" id="TIGR03083">
    <property type="entry name" value="maleylpyruvate isomerase family mycothiol-dependent enzyme"/>
    <property type="match status" value="1"/>
</dbReference>
<evidence type="ECO:0000313" key="3">
    <source>
        <dbReference type="EMBL" id="NYI07244.1"/>
    </source>
</evidence>
<keyword evidence="4" id="KW-1185">Reference proteome</keyword>
<evidence type="ECO:0000256" key="1">
    <source>
        <dbReference type="SAM" id="MobiDB-lite"/>
    </source>
</evidence>
<dbReference type="InterPro" id="IPR024344">
    <property type="entry name" value="MDMPI_metal-binding"/>
</dbReference>